<keyword evidence="2" id="KW-0732">Signal</keyword>
<comment type="caution">
    <text evidence="3">The sequence shown here is derived from an EMBL/GenBank/DDBJ whole genome shotgun (WGS) entry which is preliminary data.</text>
</comment>
<name>A0A8H6M380_9AGAR</name>
<keyword evidence="4" id="KW-1185">Reference proteome</keyword>
<feature type="signal peptide" evidence="2">
    <location>
        <begin position="1"/>
        <end position="20"/>
    </location>
</feature>
<evidence type="ECO:0000256" key="1">
    <source>
        <dbReference type="SAM" id="MobiDB-lite"/>
    </source>
</evidence>
<dbReference type="AlphaFoldDB" id="A0A8H6M380"/>
<dbReference type="EMBL" id="JACGCI010000037">
    <property type="protein sequence ID" value="KAF6753918.1"/>
    <property type="molecule type" value="Genomic_DNA"/>
</dbReference>
<evidence type="ECO:0000256" key="2">
    <source>
        <dbReference type="SAM" id="SignalP"/>
    </source>
</evidence>
<feature type="region of interest" description="Disordered" evidence="1">
    <location>
        <begin position="170"/>
        <end position="190"/>
    </location>
</feature>
<dbReference type="Proteomes" id="UP000521943">
    <property type="component" value="Unassembled WGS sequence"/>
</dbReference>
<feature type="compositionally biased region" description="Basic and acidic residues" evidence="1">
    <location>
        <begin position="57"/>
        <end position="74"/>
    </location>
</feature>
<feature type="compositionally biased region" description="Basic residues" evidence="1">
    <location>
        <begin position="39"/>
        <end position="56"/>
    </location>
</feature>
<reference evidence="3 4" key="1">
    <citation type="submission" date="2020-07" db="EMBL/GenBank/DDBJ databases">
        <title>Comparative genomics of pyrophilous fungi reveals a link between fire events and developmental genes.</title>
        <authorList>
            <consortium name="DOE Joint Genome Institute"/>
            <person name="Steindorff A.S."/>
            <person name="Carver A."/>
            <person name="Calhoun S."/>
            <person name="Stillman K."/>
            <person name="Liu H."/>
            <person name="Lipzen A."/>
            <person name="Pangilinan J."/>
            <person name="Labutti K."/>
            <person name="Bruns T.D."/>
            <person name="Grigoriev I.V."/>
        </authorList>
    </citation>
    <scope>NUCLEOTIDE SEQUENCE [LARGE SCALE GENOMIC DNA]</scope>
    <source>
        <strain evidence="3 4">CBS 144469</strain>
    </source>
</reference>
<accession>A0A8H6M380</accession>
<feature type="compositionally biased region" description="Basic and acidic residues" evidence="1">
    <location>
        <begin position="170"/>
        <end position="183"/>
    </location>
</feature>
<evidence type="ECO:0000313" key="4">
    <source>
        <dbReference type="Proteomes" id="UP000521943"/>
    </source>
</evidence>
<proteinExistence type="predicted"/>
<protein>
    <submittedName>
        <fullName evidence="3">Uncharacterized protein</fullName>
    </submittedName>
</protein>
<sequence>MHFFSKPFLVVALIIAPILAAPVLLYAPTTQHNNDQKHVASHVHGGHKHSRNSRSQRGRELRVRDSMELEGREPGARTARFKKLGHQAGKFLNHANNAASIIDAGKGVWDMFRRPREFIEANDNLDARDPRMVWNGQAMRTGMRRVGRRVLKHVAGMVFGQTGRKGFVRRANEQSKVTRRDLSDSGSNSMLEIRGNAKNFGREYPSALEDLN</sequence>
<feature type="chain" id="PRO_5034576786" evidence="2">
    <location>
        <begin position="21"/>
        <end position="212"/>
    </location>
</feature>
<evidence type="ECO:0000313" key="3">
    <source>
        <dbReference type="EMBL" id="KAF6753918.1"/>
    </source>
</evidence>
<organism evidence="3 4">
    <name type="scientific">Ephemerocybe angulata</name>
    <dbReference type="NCBI Taxonomy" id="980116"/>
    <lineage>
        <taxon>Eukaryota</taxon>
        <taxon>Fungi</taxon>
        <taxon>Dikarya</taxon>
        <taxon>Basidiomycota</taxon>
        <taxon>Agaricomycotina</taxon>
        <taxon>Agaricomycetes</taxon>
        <taxon>Agaricomycetidae</taxon>
        <taxon>Agaricales</taxon>
        <taxon>Agaricineae</taxon>
        <taxon>Psathyrellaceae</taxon>
        <taxon>Ephemerocybe</taxon>
    </lineage>
</organism>
<feature type="region of interest" description="Disordered" evidence="1">
    <location>
        <begin position="37"/>
        <end position="74"/>
    </location>
</feature>
<gene>
    <name evidence="3" type="ORF">DFP72DRAFT_1069129</name>
</gene>